<keyword evidence="1 8" id="KW-0028">Amino-acid biosynthesis</keyword>
<proteinExistence type="inferred from homology"/>
<evidence type="ECO:0000256" key="8">
    <source>
        <dbReference type="HAMAP-Rule" id="MF_00301"/>
    </source>
</evidence>
<dbReference type="InterPro" id="IPR050249">
    <property type="entry name" value="Pseudomonas-type_ThrB"/>
</dbReference>
<dbReference type="GO" id="GO:0004413">
    <property type="term" value="F:homoserine kinase activity"/>
    <property type="evidence" value="ECO:0007669"/>
    <property type="project" value="UniProtKB-UniRule"/>
</dbReference>
<dbReference type="Proteomes" id="UP000199771">
    <property type="component" value="Unassembled WGS sequence"/>
</dbReference>
<dbReference type="HAMAP" id="MF_00301">
    <property type="entry name" value="Homoser_kinase_2"/>
    <property type="match status" value="1"/>
</dbReference>
<dbReference type="Gene3D" id="3.30.200.20">
    <property type="entry name" value="Phosphorylase Kinase, domain 1"/>
    <property type="match status" value="1"/>
</dbReference>
<evidence type="ECO:0000256" key="1">
    <source>
        <dbReference type="ARBA" id="ARBA00022605"/>
    </source>
</evidence>
<keyword evidence="2 8" id="KW-0808">Transferase</keyword>
<dbReference type="UniPathway" id="UPA00050">
    <property type="reaction ID" value="UER00064"/>
</dbReference>
<keyword evidence="12" id="KW-1185">Reference proteome</keyword>
<sequence>MSVFTKVSHAELREFLRQYPVGELIGFTGIGEGVENTNYFVDTSDGRWVLTLFERLNYEDLPFFLGLMEHLSAHGFPSAMPLRTHSGQNLTMLNGKPAALVRRLNGQSVLFPDLEQCRQVGRALGEMHMIGLSYPGRCVNPRGAAWRAQTGRLLAQNTSDPAIRALIEDELAAQAGLDLASLPQGVIHADLFRDNVLFVEDRLTGVIDFYYACTDALAYDLAVTLNDWCFEPDGTLNPARWQALTAAYRARRELTDAERAAWPLLLRAAALRFWLSRLYDWTFPRSGDVVHVKDPEQYRRILVHHREHAPPAL</sequence>
<dbReference type="InterPro" id="IPR011009">
    <property type="entry name" value="Kinase-like_dom_sf"/>
</dbReference>
<evidence type="ECO:0000256" key="6">
    <source>
        <dbReference type="ARBA" id="ARBA00022840"/>
    </source>
</evidence>
<evidence type="ECO:0000259" key="10">
    <source>
        <dbReference type="Pfam" id="PF01636"/>
    </source>
</evidence>
<gene>
    <name evidence="8" type="primary">thrB</name>
    <name evidence="11" type="ORF">SAMN04488120_10161</name>
</gene>
<keyword evidence="4 8" id="KW-0547">Nucleotide-binding</keyword>
<evidence type="ECO:0000313" key="12">
    <source>
        <dbReference type="Proteomes" id="UP000199771"/>
    </source>
</evidence>
<dbReference type="RefSeq" id="WP_091529834.1">
    <property type="nucleotide sequence ID" value="NZ_FOOC01000001.1"/>
</dbReference>
<evidence type="ECO:0000256" key="4">
    <source>
        <dbReference type="ARBA" id="ARBA00022741"/>
    </source>
</evidence>
<organism evidence="11 12">
    <name type="scientific">Fontimonas thermophila</name>
    <dbReference type="NCBI Taxonomy" id="1076937"/>
    <lineage>
        <taxon>Bacteria</taxon>
        <taxon>Pseudomonadati</taxon>
        <taxon>Pseudomonadota</taxon>
        <taxon>Gammaproteobacteria</taxon>
        <taxon>Nevskiales</taxon>
        <taxon>Nevskiaceae</taxon>
        <taxon>Fontimonas</taxon>
    </lineage>
</organism>
<evidence type="ECO:0000256" key="3">
    <source>
        <dbReference type="ARBA" id="ARBA00022697"/>
    </source>
</evidence>
<evidence type="ECO:0000313" key="11">
    <source>
        <dbReference type="EMBL" id="SFF23029.1"/>
    </source>
</evidence>
<reference evidence="11 12" key="1">
    <citation type="submission" date="2016-10" db="EMBL/GenBank/DDBJ databases">
        <authorList>
            <person name="de Groot N.N."/>
        </authorList>
    </citation>
    <scope>NUCLEOTIDE SEQUENCE [LARGE SCALE GENOMIC DNA]</scope>
    <source>
        <strain evidence="11 12">DSM 23609</strain>
    </source>
</reference>
<dbReference type="SUPFAM" id="SSF56112">
    <property type="entry name" value="Protein kinase-like (PK-like)"/>
    <property type="match status" value="1"/>
</dbReference>
<dbReference type="AlphaFoldDB" id="A0A1I2H174"/>
<dbReference type="CDD" id="cd05153">
    <property type="entry name" value="HomoserineK_II"/>
    <property type="match status" value="1"/>
</dbReference>
<dbReference type="STRING" id="1076937.SAMN04488120_10161"/>
<dbReference type="GO" id="GO:0009088">
    <property type="term" value="P:threonine biosynthetic process"/>
    <property type="evidence" value="ECO:0007669"/>
    <property type="project" value="UniProtKB-UniRule"/>
</dbReference>
<feature type="domain" description="Aminoglycoside phosphotransferase" evidence="10">
    <location>
        <begin position="27"/>
        <end position="254"/>
    </location>
</feature>
<dbReference type="OrthoDB" id="9777460at2"/>
<dbReference type="GO" id="GO:0005524">
    <property type="term" value="F:ATP binding"/>
    <property type="evidence" value="ECO:0007669"/>
    <property type="project" value="UniProtKB-KW"/>
</dbReference>
<keyword evidence="6 8" id="KW-0067">ATP-binding</keyword>
<keyword evidence="3 8" id="KW-0791">Threonine biosynthesis</keyword>
<dbReference type="InterPro" id="IPR002575">
    <property type="entry name" value="Aminoglycoside_PTrfase"/>
</dbReference>
<comment type="catalytic activity">
    <reaction evidence="8">
        <text>L-homoserine + ATP = O-phospho-L-homoserine + ADP + H(+)</text>
        <dbReference type="Rhea" id="RHEA:13985"/>
        <dbReference type="ChEBI" id="CHEBI:15378"/>
        <dbReference type="ChEBI" id="CHEBI:30616"/>
        <dbReference type="ChEBI" id="CHEBI:57476"/>
        <dbReference type="ChEBI" id="CHEBI:57590"/>
        <dbReference type="ChEBI" id="CHEBI:456216"/>
        <dbReference type="EC" id="2.7.1.39"/>
    </reaction>
</comment>
<evidence type="ECO:0000256" key="2">
    <source>
        <dbReference type="ARBA" id="ARBA00022679"/>
    </source>
</evidence>
<dbReference type="PANTHER" id="PTHR21064">
    <property type="entry name" value="AMINOGLYCOSIDE PHOSPHOTRANSFERASE DOMAIN-CONTAINING PROTEIN-RELATED"/>
    <property type="match status" value="1"/>
</dbReference>
<dbReference type="NCBIfam" id="NF003558">
    <property type="entry name" value="PRK05231.1"/>
    <property type="match status" value="1"/>
</dbReference>
<comment type="pathway">
    <text evidence="8">Amino-acid biosynthesis; L-threonine biosynthesis; L-threonine from L-aspartate: step 4/5.</text>
</comment>
<protein>
    <recommendedName>
        <fullName evidence="8 9">Homoserine kinase</fullName>
        <shortName evidence="8">HK</shortName>
        <shortName evidence="8">HSK</shortName>
        <ecNumber evidence="8 9">2.7.1.39</ecNumber>
    </recommendedName>
</protein>
<comment type="similarity">
    <text evidence="7 8">Belongs to the pseudomonas-type ThrB family.</text>
</comment>
<keyword evidence="5 8" id="KW-0418">Kinase</keyword>
<accession>A0A1I2H174</accession>
<dbReference type="Gene3D" id="3.90.1200.10">
    <property type="match status" value="1"/>
</dbReference>
<dbReference type="InterPro" id="IPR005280">
    <property type="entry name" value="Homoserine_kinase_II"/>
</dbReference>
<dbReference type="PANTHER" id="PTHR21064:SF6">
    <property type="entry name" value="AMINOGLYCOSIDE PHOSPHOTRANSFERASE DOMAIN-CONTAINING PROTEIN"/>
    <property type="match status" value="1"/>
</dbReference>
<evidence type="ECO:0000256" key="7">
    <source>
        <dbReference type="ARBA" id="ARBA00038240"/>
    </source>
</evidence>
<evidence type="ECO:0000256" key="9">
    <source>
        <dbReference type="NCBIfam" id="TIGR00938"/>
    </source>
</evidence>
<name>A0A1I2H174_9GAMM</name>
<dbReference type="Pfam" id="PF01636">
    <property type="entry name" value="APH"/>
    <property type="match status" value="1"/>
</dbReference>
<dbReference type="EC" id="2.7.1.39" evidence="8 9"/>
<evidence type="ECO:0000256" key="5">
    <source>
        <dbReference type="ARBA" id="ARBA00022777"/>
    </source>
</evidence>
<dbReference type="EMBL" id="FOOC01000001">
    <property type="protein sequence ID" value="SFF23029.1"/>
    <property type="molecule type" value="Genomic_DNA"/>
</dbReference>
<dbReference type="NCBIfam" id="TIGR00938">
    <property type="entry name" value="thrB_alt"/>
    <property type="match status" value="1"/>
</dbReference>